<dbReference type="EMBL" id="RDSM01000002">
    <property type="protein sequence ID" value="RXH56640.1"/>
    <property type="molecule type" value="Genomic_DNA"/>
</dbReference>
<reference evidence="3" key="2">
    <citation type="submission" date="2019-02" db="EMBL/GenBank/DDBJ databases">
        <title>Granulicella sibirica sp. nov., a psychrotolerant acidobacterium isolated from an organic soil layer in forested tundra, West Siberia.</title>
        <authorList>
            <person name="Oshkin I.Y."/>
            <person name="Kulichevskaya I.S."/>
            <person name="Rijpstra W.I.C."/>
            <person name="Sinninghe Damste J.S."/>
            <person name="Rakitin A.L."/>
            <person name="Ravin N.V."/>
            <person name="Dedysh S.N."/>
        </authorList>
    </citation>
    <scope>NUCLEOTIDE SEQUENCE [LARGE SCALE GENOMIC DNA]</scope>
    <source>
        <strain evidence="3">AF10</strain>
    </source>
</reference>
<evidence type="ECO:0000313" key="2">
    <source>
        <dbReference type="EMBL" id="RXH56640.1"/>
    </source>
</evidence>
<evidence type="ECO:0000313" key="3">
    <source>
        <dbReference type="Proteomes" id="UP000289437"/>
    </source>
</evidence>
<name>A0A4Q0T2J4_9BACT</name>
<proteinExistence type="predicted"/>
<protein>
    <submittedName>
        <fullName evidence="2">Uncharacterized protein</fullName>
    </submittedName>
</protein>
<dbReference type="RefSeq" id="WP_161571006.1">
    <property type="nucleotide sequence ID" value="NZ_RDSM01000002.1"/>
</dbReference>
<sequence>MADPKVPAEDPTTSPEEIELTDEELSKVAGGRTSDPCEGGQFHSK</sequence>
<dbReference type="Proteomes" id="UP000289437">
    <property type="component" value="Unassembled WGS sequence"/>
</dbReference>
<feature type="region of interest" description="Disordered" evidence="1">
    <location>
        <begin position="1"/>
        <end position="45"/>
    </location>
</feature>
<reference evidence="2 3" key="1">
    <citation type="submission" date="2018-11" db="EMBL/GenBank/DDBJ databases">
        <authorList>
            <person name="Mardanov A.V."/>
            <person name="Ravin N.V."/>
            <person name="Dedysh S.N."/>
        </authorList>
    </citation>
    <scope>NUCLEOTIDE SEQUENCE [LARGE SCALE GENOMIC DNA]</scope>
    <source>
        <strain evidence="2 3">AF10</strain>
    </source>
</reference>
<gene>
    <name evidence="2" type="ORF">GRAN_3497</name>
</gene>
<accession>A0A4Q0T2J4</accession>
<dbReference type="AlphaFoldDB" id="A0A4Q0T2J4"/>
<organism evidence="2 3">
    <name type="scientific">Granulicella sibirica</name>
    <dbReference type="NCBI Taxonomy" id="2479048"/>
    <lineage>
        <taxon>Bacteria</taxon>
        <taxon>Pseudomonadati</taxon>
        <taxon>Acidobacteriota</taxon>
        <taxon>Terriglobia</taxon>
        <taxon>Terriglobales</taxon>
        <taxon>Acidobacteriaceae</taxon>
        <taxon>Granulicella</taxon>
    </lineage>
</organism>
<keyword evidence="3" id="KW-1185">Reference proteome</keyword>
<evidence type="ECO:0000256" key="1">
    <source>
        <dbReference type="SAM" id="MobiDB-lite"/>
    </source>
</evidence>
<comment type="caution">
    <text evidence="2">The sequence shown here is derived from an EMBL/GenBank/DDBJ whole genome shotgun (WGS) entry which is preliminary data.</text>
</comment>